<keyword evidence="1" id="KW-0175">Coiled coil</keyword>
<evidence type="ECO:0000256" key="2">
    <source>
        <dbReference type="SAM" id="MobiDB-lite"/>
    </source>
</evidence>
<name>K1RBG2_MAGGI</name>
<feature type="compositionally biased region" description="Polar residues" evidence="2">
    <location>
        <begin position="16"/>
        <end position="29"/>
    </location>
</feature>
<gene>
    <name evidence="3" type="ORF">CGI_10015532</name>
</gene>
<feature type="compositionally biased region" description="Basic and acidic residues" evidence="2">
    <location>
        <begin position="1"/>
        <end position="11"/>
    </location>
</feature>
<feature type="region of interest" description="Disordered" evidence="2">
    <location>
        <begin position="1"/>
        <end position="37"/>
    </location>
</feature>
<evidence type="ECO:0000313" key="3">
    <source>
        <dbReference type="EMBL" id="EKC43073.1"/>
    </source>
</evidence>
<sequence length="88" mass="9937">MYTPAPKEKGTDSIPDLSSMTRSLDSSLTGAGPEDKFSSVQQLQEMEGLRAEIRDLNEKLETLKIKRAEDKVKLKEFEKAKIQLQQVL</sequence>
<proteinExistence type="predicted"/>
<dbReference type="EMBL" id="JH816290">
    <property type="protein sequence ID" value="EKC43073.1"/>
    <property type="molecule type" value="Genomic_DNA"/>
</dbReference>
<dbReference type="HOGENOM" id="CLU_2471233_0_0_1"/>
<dbReference type="AlphaFoldDB" id="K1RBG2"/>
<feature type="coiled-coil region" evidence="1">
    <location>
        <begin position="39"/>
        <end position="85"/>
    </location>
</feature>
<organism evidence="3">
    <name type="scientific">Magallana gigas</name>
    <name type="common">Pacific oyster</name>
    <name type="synonym">Crassostrea gigas</name>
    <dbReference type="NCBI Taxonomy" id="29159"/>
    <lineage>
        <taxon>Eukaryota</taxon>
        <taxon>Metazoa</taxon>
        <taxon>Spiralia</taxon>
        <taxon>Lophotrochozoa</taxon>
        <taxon>Mollusca</taxon>
        <taxon>Bivalvia</taxon>
        <taxon>Autobranchia</taxon>
        <taxon>Pteriomorphia</taxon>
        <taxon>Ostreida</taxon>
        <taxon>Ostreoidea</taxon>
        <taxon>Ostreidae</taxon>
        <taxon>Magallana</taxon>
    </lineage>
</organism>
<reference evidence="3" key="1">
    <citation type="journal article" date="2012" name="Nature">
        <title>The oyster genome reveals stress adaptation and complexity of shell formation.</title>
        <authorList>
            <person name="Zhang G."/>
            <person name="Fang X."/>
            <person name="Guo X."/>
            <person name="Li L."/>
            <person name="Luo R."/>
            <person name="Xu F."/>
            <person name="Yang P."/>
            <person name="Zhang L."/>
            <person name="Wang X."/>
            <person name="Qi H."/>
            <person name="Xiong Z."/>
            <person name="Que H."/>
            <person name="Xie Y."/>
            <person name="Holland P.W."/>
            <person name="Paps J."/>
            <person name="Zhu Y."/>
            <person name="Wu F."/>
            <person name="Chen Y."/>
            <person name="Wang J."/>
            <person name="Peng C."/>
            <person name="Meng J."/>
            <person name="Yang L."/>
            <person name="Liu J."/>
            <person name="Wen B."/>
            <person name="Zhang N."/>
            <person name="Huang Z."/>
            <person name="Zhu Q."/>
            <person name="Feng Y."/>
            <person name="Mount A."/>
            <person name="Hedgecock D."/>
            <person name="Xu Z."/>
            <person name="Liu Y."/>
            <person name="Domazet-Loso T."/>
            <person name="Du Y."/>
            <person name="Sun X."/>
            <person name="Zhang S."/>
            <person name="Liu B."/>
            <person name="Cheng P."/>
            <person name="Jiang X."/>
            <person name="Li J."/>
            <person name="Fan D."/>
            <person name="Wang W."/>
            <person name="Fu W."/>
            <person name="Wang T."/>
            <person name="Wang B."/>
            <person name="Zhang J."/>
            <person name="Peng Z."/>
            <person name="Li Y."/>
            <person name="Li N."/>
            <person name="Wang J."/>
            <person name="Chen M."/>
            <person name="He Y."/>
            <person name="Tan F."/>
            <person name="Song X."/>
            <person name="Zheng Q."/>
            <person name="Huang R."/>
            <person name="Yang H."/>
            <person name="Du X."/>
            <person name="Chen L."/>
            <person name="Yang M."/>
            <person name="Gaffney P.M."/>
            <person name="Wang S."/>
            <person name="Luo L."/>
            <person name="She Z."/>
            <person name="Ming Y."/>
            <person name="Huang W."/>
            <person name="Zhang S."/>
            <person name="Huang B."/>
            <person name="Zhang Y."/>
            <person name="Qu T."/>
            <person name="Ni P."/>
            <person name="Miao G."/>
            <person name="Wang J."/>
            <person name="Wang Q."/>
            <person name="Steinberg C.E."/>
            <person name="Wang H."/>
            <person name="Li N."/>
            <person name="Qian L."/>
            <person name="Zhang G."/>
            <person name="Li Y."/>
            <person name="Yang H."/>
            <person name="Liu X."/>
            <person name="Wang J."/>
            <person name="Yin Y."/>
            <person name="Wang J."/>
        </authorList>
    </citation>
    <scope>NUCLEOTIDE SEQUENCE [LARGE SCALE GENOMIC DNA]</scope>
    <source>
        <strain evidence="3">05x7-T-G4-1.051#20</strain>
    </source>
</reference>
<accession>K1RBG2</accession>
<evidence type="ECO:0000256" key="1">
    <source>
        <dbReference type="SAM" id="Coils"/>
    </source>
</evidence>
<protein>
    <submittedName>
        <fullName evidence="3">Dynactin subunit 1</fullName>
    </submittedName>
</protein>
<dbReference type="InParanoid" id="K1RBG2"/>